<dbReference type="Gene3D" id="3.40.30.10">
    <property type="entry name" value="Glutaredoxin"/>
    <property type="match status" value="1"/>
</dbReference>
<dbReference type="RefSeq" id="WP_168034967.1">
    <property type="nucleotide sequence ID" value="NZ_JAAVNE010000073.1"/>
</dbReference>
<organism evidence="2 3">
    <name type="scientific">Falsiroseomonas selenitidurans</name>
    <dbReference type="NCBI Taxonomy" id="2716335"/>
    <lineage>
        <taxon>Bacteria</taxon>
        <taxon>Pseudomonadati</taxon>
        <taxon>Pseudomonadota</taxon>
        <taxon>Alphaproteobacteria</taxon>
        <taxon>Acetobacterales</taxon>
        <taxon>Roseomonadaceae</taxon>
        <taxon>Falsiroseomonas</taxon>
    </lineage>
</organism>
<dbReference type="SUPFAM" id="SSF52833">
    <property type="entry name" value="Thioredoxin-like"/>
    <property type="match status" value="1"/>
</dbReference>
<evidence type="ECO:0000313" key="2">
    <source>
        <dbReference type="EMBL" id="NKC34254.1"/>
    </source>
</evidence>
<proteinExistence type="predicted"/>
<comment type="caution">
    <text evidence="2">The sequence shown here is derived from an EMBL/GenBank/DDBJ whole genome shotgun (WGS) entry which is preliminary data.</text>
</comment>
<sequence>MMLRFFHRVDDPWSFLLAQLLPGLLDAYDIGLECITVPFPTLDFAPRPDLLTAHALRDALDLARHCDLAFDGDGTPPDPALAALAAARLLDVHAPAAYLALAVRLGTALFRHDAASIRSLCHGVVPDPARLLANQARQLREGHFNTGMIGFGENWYWGVDRLAHLENDLLTAGRRRPGHSVGLLQRKPARLDVPIASATLELEYFCTFRSPYTYIGTARTFDLARRYPIRLVPRLMLPMKMAGYVVPPMKSAYFRFDPAREALRHGVRFGNFCDPFGAGLERAMALVDHARAVGRLEAYILSVMQGVWADGLDTATDAGLRLIAERAGLDWPKAEPHLADQGWRNWAAENRAVLETIGQYAAPTYRLADYVTWGQDRIWMLERQIRARLGLDAG</sequence>
<evidence type="ECO:0000313" key="3">
    <source>
        <dbReference type="Proteomes" id="UP000787635"/>
    </source>
</evidence>
<reference evidence="2 3" key="1">
    <citation type="submission" date="2020-03" db="EMBL/GenBank/DDBJ databases">
        <title>Roseomonas selenitidurans sp. nov. isolated from urban soil.</title>
        <authorList>
            <person name="Liu H."/>
        </authorList>
    </citation>
    <scope>NUCLEOTIDE SEQUENCE [LARGE SCALE GENOMIC DNA]</scope>
    <source>
        <strain evidence="2 3">BU-1</strain>
    </source>
</reference>
<protein>
    <recommendedName>
        <fullName evidence="1">DSBA-like thioredoxin domain-containing protein</fullName>
    </recommendedName>
</protein>
<keyword evidence="3" id="KW-1185">Reference proteome</keyword>
<dbReference type="EMBL" id="JAAVNE010000073">
    <property type="protein sequence ID" value="NKC34254.1"/>
    <property type="molecule type" value="Genomic_DNA"/>
</dbReference>
<gene>
    <name evidence="2" type="ORF">HEQ75_25585</name>
</gene>
<name>A0ABX1EAN5_9PROT</name>
<evidence type="ECO:0000259" key="1">
    <source>
        <dbReference type="Pfam" id="PF01323"/>
    </source>
</evidence>
<feature type="domain" description="DSBA-like thioredoxin" evidence="1">
    <location>
        <begin position="202"/>
        <end position="385"/>
    </location>
</feature>
<dbReference type="InterPro" id="IPR001853">
    <property type="entry name" value="DSBA-like_thioredoxin_dom"/>
</dbReference>
<dbReference type="InterPro" id="IPR036249">
    <property type="entry name" value="Thioredoxin-like_sf"/>
</dbReference>
<accession>A0ABX1EAN5</accession>
<dbReference type="Proteomes" id="UP000787635">
    <property type="component" value="Unassembled WGS sequence"/>
</dbReference>
<dbReference type="Pfam" id="PF01323">
    <property type="entry name" value="DSBA"/>
    <property type="match status" value="1"/>
</dbReference>